<accession>A0A167WBI9</accession>
<gene>
    <name evidence="3" type="ORF">AAP_04733</name>
</gene>
<evidence type="ECO:0000259" key="2">
    <source>
        <dbReference type="PROSITE" id="PS50994"/>
    </source>
</evidence>
<dbReference type="InterPro" id="IPR012337">
    <property type="entry name" value="RNaseH-like_sf"/>
</dbReference>
<comment type="caution">
    <text evidence="3">The sequence shown here is derived from an EMBL/GenBank/DDBJ whole genome shotgun (WGS) entry which is preliminary data.</text>
</comment>
<dbReference type="GO" id="GO:0005634">
    <property type="term" value="C:nucleus"/>
    <property type="evidence" value="ECO:0007669"/>
    <property type="project" value="UniProtKB-ARBA"/>
</dbReference>
<name>A0A167WBI9_9EURO</name>
<dbReference type="PANTHER" id="PTHR37984:SF5">
    <property type="entry name" value="PROTEIN NYNRIN-LIKE"/>
    <property type="match status" value="1"/>
</dbReference>
<sequence length="109" mass="12581">MSVTDKATKRCTFIPGRDTWDAESWGQALDMRLAEGDWGTPRKIISDRDPKFMAAIWKSMWEARQVKLAYTTAYHAQADGQSEMTNQIAEIALRNWLPYMILQRPHHIG</sequence>
<keyword evidence="4" id="KW-1185">Reference proteome</keyword>
<dbReference type="Proteomes" id="UP000242877">
    <property type="component" value="Unassembled WGS sequence"/>
</dbReference>
<evidence type="ECO:0000256" key="1">
    <source>
        <dbReference type="ARBA" id="ARBA00022884"/>
    </source>
</evidence>
<keyword evidence="1" id="KW-0694">RNA-binding</keyword>
<dbReference type="PANTHER" id="PTHR37984">
    <property type="entry name" value="PROTEIN CBG26694"/>
    <property type="match status" value="1"/>
</dbReference>
<proteinExistence type="predicted"/>
<dbReference type="PROSITE" id="PS50994">
    <property type="entry name" value="INTEGRASE"/>
    <property type="match status" value="1"/>
</dbReference>
<dbReference type="InterPro" id="IPR001584">
    <property type="entry name" value="Integrase_cat-core"/>
</dbReference>
<protein>
    <submittedName>
        <fullName evidence="3">Ribonuclease H-like protein</fullName>
    </submittedName>
</protein>
<dbReference type="InterPro" id="IPR036397">
    <property type="entry name" value="RNaseH_sf"/>
</dbReference>
<dbReference type="GO" id="GO:0015074">
    <property type="term" value="P:DNA integration"/>
    <property type="evidence" value="ECO:0007669"/>
    <property type="project" value="InterPro"/>
</dbReference>
<dbReference type="GO" id="GO:0003723">
    <property type="term" value="F:RNA binding"/>
    <property type="evidence" value="ECO:0007669"/>
    <property type="project" value="UniProtKB-KW"/>
</dbReference>
<reference evidence="3 4" key="1">
    <citation type="journal article" date="2016" name="Genome Biol. Evol.">
        <title>Divergent and convergent evolution of fungal pathogenicity.</title>
        <authorList>
            <person name="Shang Y."/>
            <person name="Xiao G."/>
            <person name="Zheng P."/>
            <person name="Cen K."/>
            <person name="Zhan S."/>
            <person name="Wang C."/>
        </authorList>
    </citation>
    <scope>NUCLEOTIDE SEQUENCE [LARGE SCALE GENOMIC DNA]</scope>
    <source>
        <strain evidence="3 4">ARSEF 7405</strain>
    </source>
</reference>
<feature type="domain" description="Integrase catalytic" evidence="2">
    <location>
        <begin position="1"/>
        <end position="109"/>
    </location>
</feature>
<evidence type="ECO:0000313" key="4">
    <source>
        <dbReference type="Proteomes" id="UP000242877"/>
    </source>
</evidence>
<evidence type="ECO:0000313" key="3">
    <source>
        <dbReference type="EMBL" id="KZZ88635.1"/>
    </source>
</evidence>
<dbReference type="SUPFAM" id="SSF53098">
    <property type="entry name" value="Ribonuclease H-like"/>
    <property type="match status" value="1"/>
</dbReference>
<dbReference type="OrthoDB" id="4368626at2759"/>
<dbReference type="AlphaFoldDB" id="A0A167WBI9"/>
<organism evidence="3 4">
    <name type="scientific">Ascosphaera apis ARSEF 7405</name>
    <dbReference type="NCBI Taxonomy" id="392613"/>
    <lineage>
        <taxon>Eukaryota</taxon>
        <taxon>Fungi</taxon>
        <taxon>Dikarya</taxon>
        <taxon>Ascomycota</taxon>
        <taxon>Pezizomycotina</taxon>
        <taxon>Eurotiomycetes</taxon>
        <taxon>Eurotiomycetidae</taxon>
        <taxon>Onygenales</taxon>
        <taxon>Ascosphaeraceae</taxon>
        <taxon>Ascosphaera</taxon>
    </lineage>
</organism>
<dbReference type="VEuPathDB" id="FungiDB:AAP_04733"/>
<dbReference type="EMBL" id="AZGZ01000024">
    <property type="protein sequence ID" value="KZZ88635.1"/>
    <property type="molecule type" value="Genomic_DNA"/>
</dbReference>
<dbReference type="InterPro" id="IPR050951">
    <property type="entry name" value="Retrovirus_Pol_polyprotein"/>
</dbReference>
<dbReference type="Gene3D" id="3.30.420.10">
    <property type="entry name" value="Ribonuclease H-like superfamily/Ribonuclease H"/>
    <property type="match status" value="1"/>
</dbReference>